<evidence type="ECO:0000256" key="9">
    <source>
        <dbReference type="ARBA" id="ARBA00023224"/>
    </source>
</evidence>
<feature type="transmembrane region" description="Helical" evidence="10">
    <location>
        <begin position="135"/>
        <end position="156"/>
    </location>
</feature>
<dbReference type="PANTHER" id="PTHR21137">
    <property type="entry name" value="ODORANT RECEPTOR"/>
    <property type="match status" value="1"/>
</dbReference>
<accession>A0A6M9TY38</accession>
<gene>
    <name evidence="11" type="primary">OR59a.1</name>
</gene>
<proteinExistence type="evidence at transcript level"/>
<feature type="transmembrane region" description="Helical" evidence="10">
    <location>
        <begin position="293"/>
        <end position="320"/>
    </location>
</feature>
<organism evidence="11">
    <name type="scientific">Bactrocera correcta</name>
    <name type="common">Guava fruit fly</name>
    <name type="synonym">Chaetodacus correctus</name>
    <dbReference type="NCBI Taxonomy" id="47773"/>
    <lineage>
        <taxon>Eukaryota</taxon>
        <taxon>Metazoa</taxon>
        <taxon>Ecdysozoa</taxon>
        <taxon>Arthropoda</taxon>
        <taxon>Hexapoda</taxon>
        <taxon>Insecta</taxon>
        <taxon>Pterygota</taxon>
        <taxon>Neoptera</taxon>
        <taxon>Endopterygota</taxon>
        <taxon>Diptera</taxon>
        <taxon>Brachycera</taxon>
        <taxon>Muscomorpha</taxon>
        <taxon>Tephritoidea</taxon>
        <taxon>Tephritidae</taxon>
        <taxon>Bactrocera</taxon>
        <taxon>Bactrocera</taxon>
    </lineage>
</organism>
<evidence type="ECO:0000313" key="11">
    <source>
        <dbReference type="EMBL" id="QKN21034.1"/>
    </source>
</evidence>
<dbReference type="InterPro" id="IPR004117">
    <property type="entry name" value="7tm6_olfct_rcpt"/>
</dbReference>
<dbReference type="GO" id="GO:0007165">
    <property type="term" value="P:signal transduction"/>
    <property type="evidence" value="ECO:0007669"/>
    <property type="project" value="UniProtKB-KW"/>
</dbReference>
<feature type="transmembrane region" description="Helical" evidence="10">
    <location>
        <begin position="264"/>
        <end position="286"/>
    </location>
</feature>
<dbReference type="GO" id="GO:0005886">
    <property type="term" value="C:plasma membrane"/>
    <property type="evidence" value="ECO:0007669"/>
    <property type="project" value="UniProtKB-SubCell"/>
</dbReference>
<evidence type="ECO:0000256" key="1">
    <source>
        <dbReference type="ARBA" id="ARBA00004651"/>
    </source>
</evidence>
<dbReference type="GO" id="GO:0004984">
    <property type="term" value="F:olfactory receptor activity"/>
    <property type="evidence" value="ECO:0007669"/>
    <property type="project" value="InterPro"/>
</dbReference>
<keyword evidence="8 10" id="KW-0675">Receptor</keyword>
<evidence type="ECO:0000256" key="8">
    <source>
        <dbReference type="ARBA" id="ARBA00023170"/>
    </source>
</evidence>
<evidence type="ECO:0000256" key="2">
    <source>
        <dbReference type="ARBA" id="ARBA00022475"/>
    </source>
</evidence>
<keyword evidence="2" id="KW-1003">Cell membrane</keyword>
<dbReference type="PANTHER" id="PTHR21137:SF35">
    <property type="entry name" value="ODORANT RECEPTOR 19A-RELATED"/>
    <property type="match status" value="1"/>
</dbReference>
<keyword evidence="4 10" id="KW-0812">Transmembrane</keyword>
<keyword evidence="7 10" id="KW-0472">Membrane</keyword>
<keyword evidence="5 10" id="KW-0552">Olfaction</keyword>
<evidence type="ECO:0000256" key="6">
    <source>
        <dbReference type="ARBA" id="ARBA00022989"/>
    </source>
</evidence>
<evidence type="ECO:0000256" key="3">
    <source>
        <dbReference type="ARBA" id="ARBA00022606"/>
    </source>
</evidence>
<name>A0A6M9TY38_BACCC</name>
<comment type="subcellular location">
    <subcellularLocation>
        <location evidence="1 10">Cell membrane</location>
        <topology evidence="1 10">Multi-pass membrane protein</topology>
    </subcellularLocation>
</comment>
<sequence length="388" mass="44377">MSQSSLSVQQPALAAVDTRSFFNLHWTCFKVLGIDASNSSVYYFVYTVLLLVFVTFCYPLHLALGLFNSTDASTTIQNLSVTVVCSVCSAKFVIYITRMSRIRELESIIAALDARAQTPSERRYFVDLRKEVRQITLGFTFIYVFVGVSAELRFLFRSERTLLYPGWIPFDWRTSDLRFNAVHFYQIVGVSYLLLQNFVNDCLPTLALALLSAHIKLLGIRVSQIGYATKSLEANEEELLSCIKDQEQLYDMLNLIQNIISLPMFLQFTVTAINICLPVAALLFYVDSPFDRLYYLVYMVAVPLEIFPICYYGTIFQLLFEKLHVEMFCSNWVEQTHKFRKHMVLFCERSLKSETVVAGGIVRIHLDTFVSTCKAAYSLLAVIGKMNE</sequence>
<protein>
    <recommendedName>
        <fullName evidence="10">Odorant receptor</fullName>
    </recommendedName>
</protein>
<comment type="caution">
    <text evidence="10">Lacks conserved residue(s) required for the propagation of feature annotation.</text>
</comment>
<evidence type="ECO:0000256" key="5">
    <source>
        <dbReference type="ARBA" id="ARBA00022725"/>
    </source>
</evidence>
<evidence type="ECO:0000256" key="10">
    <source>
        <dbReference type="RuleBase" id="RU351113"/>
    </source>
</evidence>
<evidence type="ECO:0000256" key="4">
    <source>
        <dbReference type="ARBA" id="ARBA00022692"/>
    </source>
</evidence>
<comment type="similarity">
    <text evidence="10">Belongs to the insect chemoreceptor superfamily. Heteromeric odorant receptor channel (TC 1.A.69) family.</text>
</comment>
<keyword evidence="9 10" id="KW-0807">Transducer</keyword>
<dbReference type="GO" id="GO:0005549">
    <property type="term" value="F:odorant binding"/>
    <property type="evidence" value="ECO:0007669"/>
    <property type="project" value="InterPro"/>
</dbReference>
<feature type="transmembrane region" description="Helical" evidence="10">
    <location>
        <begin position="41"/>
        <end position="67"/>
    </location>
</feature>
<evidence type="ECO:0000256" key="7">
    <source>
        <dbReference type="ARBA" id="ARBA00023136"/>
    </source>
</evidence>
<keyword evidence="6 10" id="KW-1133">Transmembrane helix</keyword>
<dbReference type="EMBL" id="MT474322">
    <property type="protein sequence ID" value="QKN21034.1"/>
    <property type="molecule type" value="mRNA"/>
</dbReference>
<dbReference type="Pfam" id="PF02949">
    <property type="entry name" value="7tm_6"/>
    <property type="match status" value="1"/>
</dbReference>
<dbReference type="AlphaFoldDB" id="A0A6M9TY38"/>
<reference evidence="11" key="1">
    <citation type="journal article" date="2020" name="Mol. Phylogenet. Evol.">
        <title>Analyses of chemosensory genes provide insight into the evolution of behavioral differences to phytochemicals in Bactrocera species.</title>
        <authorList>
            <person name="Wu Z."/>
            <person name="Cui Y."/>
            <person name="Ma J."/>
            <person name="Qu M."/>
            <person name="Lin J."/>
        </authorList>
    </citation>
    <scope>NUCLEOTIDE SEQUENCE</scope>
</reference>
<keyword evidence="3 10" id="KW-0716">Sensory transduction</keyword>
<feature type="transmembrane region" description="Helical" evidence="10">
    <location>
        <begin position="79"/>
        <end position="97"/>
    </location>
</feature>